<sequence length="45" mass="5002">MVSVHATESTNEECISFIDVLKDSNRHNLKEAGSYYNAKKIVATS</sequence>
<accession>A0ABR8Y9I0</accession>
<keyword evidence="2" id="KW-1185">Reference proteome</keyword>
<name>A0ABR8Y9I0_9BACT</name>
<proteinExistence type="predicted"/>
<organism evidence="1 2">
    <name type="scientific">Phocaeicola intestinalis</name>
    <dbReference type="NCBI Taxonomy" id="2762212"/>
    <lineage>
        <taxon>Bacteria</taxon>
        <taxon>Pseudomonadati</taxon>
        <taxon>Bacteroidota</taxon>
        <taxon>Bacteroidia</taxon>
        <taxon>Bacteroidales</taxon>
        <taxon>Bacteroidaceae</taxon>
        <taxon>Phocaeicola</taxon>
    </lineage>
</organism>
<comment type="caution">
    <text evidence="1">The sequence shown here is derived from an EMBL/GenBank/DDBJ whole genome shotgun (WGS) entry which is preliminary data.</text>
</comment>
<reference evidence="1 2" key="1">
    <citation type="submission" date="2020-08" db="EMBL/GenBank/DDBJ databases">
        <title>A Genomic Blueprint of the Chicken Gut Microbiome.</title>
        <authorList>
            <person name="Gilroy R."/>
            <person name="Ravi A."/>
            <person name="Getino M."/>
            <person name="Pursley I."/>
            <person name="Horton D.L."/>
            <person name="Alikhan N.-F."/>
            <person name="Baker D."/>
            <person name="Gharbi K."/>
            <person name="Hall N."/>
            <person name="Watson M."/>
            <person name="Adriaenssens E.M."/>
            <person name="Foster-Nyarko E."/>
            <person name="Jarju S."/>
            <person name="Secka A."/>
            <person name="Antonio M."/>
            <person name="Oren A."/>
            <person name="Chaudhuri R."/>
            <person name="La Ragione R.M."/>
            <person name="Hildebrand F."/>
            <person name="Pallen M.J."/>
        </authorList>
    </citation>
    <scope>NUCLEOTIDE SEQUENCE [LARGE SCALE GENOMIC DNA]</scope>
    <source>
        <strain evidence="1 2">Sa1CVN1</strain>
    </source>
</reference>
<dbReference type="EMBL" id="JACSPP010000028">
    <property type="protein sequence ID" value="MBD8040751.1"/>
    <property type="molecule type" value="Genomic_DNA"/>
</dbReference>
<dbReference type="RefSeq" id="WP_191764166.1">
    <property type="nucleotide sequence ID" value="NZ_JACSPP010000028.1"/>
</dbReference>
<evidence type="ECO:0000313" key="2">
    <source>
        <dbReference type="Proteomes" id="UP000620874"/>
    </source>
</evidence>
<dbReference type="Proteomes" id="UP000620874">
    <property type="component" value="Unassembled WGS sequence"/>
</dbReference>
<gene>
    <name evidence="1" type="ORF">H9625_09960</name>
</gene>
<evidence type="ECO:0000313" key="1">
    <source>
        <dbReference type="EMBL" id="MBD8040751.1"/>
    </source>
</evidence>
<protein>
    <submittedName>
        <fullName evidence="1">Uncharacterized protein</fullName>
    </submittedName>
</protein>